<comment type="caution">
    <text evidence="5">The sequence shown here is derived from an EMBL/GenBank/DDBJ whole genome shotgun (WGS) entry which is preliminary data.</text>
</comment>
<dbReference type="PANTHER" id="PTHR38764">
    <property type="entry name" value="ACYL CARRIER PROTEIN PHOSPHODIESTERASE"/>
    <property type="match status" value="1"/>
</dbReference>
<dbReference type="GO" id="GO:0008770">
    <property type="term" value="F:[acyl-carrier-protein] phosphodiesterase activity"/>
    <property type="evidence" value="ECO:0007669"/>
    <property type="project" value="InterPro"/>
</dbReference>
<dbReference type="AlphaFoldDB" id="A0A3N9TMD0"/>
<accession>A0A3N9TMD0</accession>
<sequence length="201" mass="23799">MNYLAHLHIAQHCNSSPLGNLLGDFVRGDVQKTSFSQKVINGIYLHRWVDRYTDEGPLIKELKSLFPEECRRFCPIAMDVFWDHLLAKHWSLFSCESLADFTRETQAEMAKEEKLEIPTLPDSYTHVSTKMWSEHWLESYVHWDNTQRAIRNISKRRPRFEPLAQCNSILEKHYYTIEKAFEPFYLKLLADSLSYARIQNE</sequence>
<dbReference type="PIRSF" id="PIRSF011489">
    <property type="entry name" value="DUF479"/>
    <property type="match status" value="1"/>
</dbReference>
<dbReference type="InterPro" id="IPR007431">
    <property type="entry name" value="ACP_PD"/>
</dbReference>
<evidence type="ECO:0000313" key="6">
    <source>
        <dbReference type="Proteomes" id="UP000281112"/>
    </source>
</evidence>
<dbReference type="EMBL" id="RJVQ01000001">
    <property type="protein sequence ID" value="RQW64795.1"/>
    <property type="molecule type" value="Genomic_DNA"/>
</dbReference>
<keyword evidence="4" id="KW-0275">Fatty acid biosynthesis</keyword>
<keyword evidence="2" id="KW-0378">Hydrolase</keyword>
<reference evidence="5 6" key="1">
    <citation type="submission" date="2018-11" db="EMBL/GenBank/DDBJ databases">
        <title>Vibrio LJC006 sp. nov., isolated from seawater during the bloom of the enteromorpha.</title>
        <authorList>
            <person name="Liang J."/>
        </authorList>
    </citation>
    <scope>NUCLEOTIDE SEQUENCE [LARGE SCALE GENOMIC DNA]</scope>
    <source>
        <strain evidence="5 6">LJC006</strain>
    </source>
</reference>
<dbReference type="Proteomes" id="UP000281112">
    <property type="component" value="Unassembled WGS sequence"/>
</dbReference>
<evidence type="ECO:0000256" key="3">
    <source>
        <dbReference type="ARBA" id="ARBA00023098"/>
    </source>
</evidence>
<name>A0A3N9TMD0_9VIBR</name>
<keyword evidence="1" id="KW-0444">Lipid biosynthesis</keyword>
<dbReference type="GO" id="GO:0006633">
    <property type="term" value="P:fatty acid biosynthetic process"/>
    <property type="evidence" value="ECO:0007669"/>
    <property type="project" value="UniProtKB-KW"/>
</dbReference>
<dbReference type="Pfam" id="PF04336">
    <property type="entry name" value="ACP_PD"/>
    <property type="match status" value="1"/>
</dbReference>
<dbReference type="RefSeq" id="WP_124935444.1">
    <property type="nucleotide sequence ID" value="NZ_RJVQ01000001.1"/>
</dbReference>
<proteinExistence type="predicted"/>
<gene>
    <name evidence="5" type="ORF">EES38_01770</name>
</gene>
<dbReference type="PANTHER" id="PTHR38764:SF1">
    <property type="entry name" value="ACYL CARRIER PROTEIN PHOSPHODIESTERASE"/>
    <property type="match status" value="1"/>
</dbReference>
<dbReference type="OrthoDB" id="8442777at2"/>
<keyword evidence="6" id="KW-1185">Reference proteome</keyword>
<evidence type="ECO:0000313" key="5">
    <source>
        <dbReference type="EMBL" id="RQW64795.1"/>
    </source>
</evidence>
<evidence type="ECO:0000256" key="2">
    <source>
        <dbReference type="ARBA" id="ARBA00022801"/>
    </source>
</evidence>
<evidence type="ECO:0000256" key="1">
    <source>
        <dbReference type="ARBA" id="ARBA00022516"/>
    </source>
</evidence>
<organism evidence="5 6">
    <name type="scientific">Vibrio viridaestus</name>
    <dbReference type="NCBI Taxonomy" id="2487322"/>
    <lineage>
        <taxon>Bacteria</taxon>
        <taxon>Pseudomonadati</taxon>
        <taxon>Pseudomonadota</taxon>
        <taxon>Gammaproteobacteria</taxon>
        <taxon>Vibrionales</taxon>
        <taxon>Vibrionaceae</taxon>
        <taxon>Vibrio</taxon>
    </lineage>
</organism>
<keyword evidence="4" id="KW-0276">Fatty acid metabolism</keyword>
<evidence type="ECO:0000256" key="4">
    <source>
        <dbReference type="ARBA" id="ARBA00023160"/>
    </source>
</evidence>
<keyword evidence="3" id="KW-0443">Lipid metabolism</keyword>
<protein>
    <submittedName>
        <fullName evidence="5">DUF479 domain-containing protein</fullName>
    </submittedName>
</protein>